<comment type="caution">
    <text evidence="2">The sequence shown here is derived from an EMBL/GenBank/DDBJ whole genome shotgun (WGS) entry which is preliminary data.</text>
</comment>
<sequence length="175" mass="19404">MTKRKWISLGIAIVALIGIAIYFVGFYPTPSERAFDKGLTYVKEQNVSILQIHKKQEHGPSVFFFSDTDQVGMIEAAPGEDLIQAKAQKNNVADGISLVSLAGIERHSGILLEREDAADIERVTFAKDEEELAQFEIEEDDGDYSGFLDESRSLSDYNVITLTKSNGESEVIILD</sequence>
<evidence type="ECO:0000313" key="3">
    <source>
        <dbReference type="Proteomes" id="UP001418796"/>
    </source>
</evidence>
<protein>
    <recommendedName>
        <fullName evidence="4">DUF5590 domain-containing protein</fullName>
    </recommendedName>
</protein>
<keyword evidence="1" id="KW-0812">Transmembrane</keyword>
<evidence type="ECO:0000256" key="1">
    <source>
        <dbReference type="SAM" id="Phobius"/>
    </source>
</evidence>
<feature type="transmembrane region" description="Helical" evidence="1">
    <location>
        <begin position="6"/>
        <end position="27"/>
    </location>
</feature>
<name>A0ABU9VEL4_9BACI</name>
<dbReference type="RefSeq" id="WP_343129247.1">
    <property type="nucleotide sequence ID" value="NZ_JBCITK010000001.1"/>
</dbReference>
<organism evidence="2 3">
    <name type="scientific">Alkalicoccobacillus gibsonii</name>
    <dbReference type="NCBI Taxonomy" id="79881"/>
    <lineage>
        <taxon>Bacteria</taxon>
        <taxon>Bacillati</taxon>
        <taxon>Bacillota</taxon>
        <taxon>Bacilli</taxon>
        <taxon>Bacillales</taxon>
        <taxon>Bacillaceae</taxon>
        <taxon>Alkalicoccobacillus</taxon>
    </lineage>
</organism>
<reference evidence="2 3" key="1">
    <citation type="submission" date="2024-03" db="EMBL/GenBank/DDBJ databases">
        <title>Bacilli Hybrid Assemblies.</title>
        <authorList>
            <person name="Kovac J."/>
        </authorList>
    </citation>
    <scope>NUCLEOTIDE SEQUENCE [LARGE SCALE GENOMIC DNA]</scope>
    <source>
        <strain evidence="2 3">FSL R7-0666</strain>
    </source>
</reference>
<dbReference type="EMBL" id="JBCITK010000001">
    <property type="protein sequence ID" value="MEN0642090.1"/>
    <property type="molecule type" value="Genomic_DNA"/>
</dbReference>
<keyword evidence="3" id="KW-1185">Reference proteome</keyword>
<proteinExistence type="predicted"/>
<keyword evidence="1" id="KW-1133">Transmembrane helix</keyword>
<evidence type="ECO:0000313" key="2">
    <source>
        <dbReference type="EMBL" id="MEN0642090.1"/>
    </source>
</evidence>
<evidence type="ECO:0008006" key="4">
    <source>
        <dbReference type="Google" id="ProtNLM"/>
    </source>
</evidence>
<dbReference type="Proteomes" id="UP001418796">
    <property type="component" value="Unassembled WGS sequence"/>
</dbReference>
<gene>
    <name evidence="2" type="ORF">MKY91_02790</name>
</gene>
<keyword evidence="1" id="KW-0472">Membrane</keyword>
<accession>A0ABU9VEL4</accession>